<feature type="transmembrane region" description="Helical" evidence="10">
    <location>
        <begin position="7"/>
        <end position="29"/>
    </location>
</feature>
<comment type="function">
    <text evidence="8">Regulates the biosynthesis of dolichol phosphate-mannose. Regulatory subunit of the dolichol-phosphate mannose (DPM) synthase complex; essential for the ER localization and stable expression of DPM1. Part of the glycosylphosphatidylinositol-N-acetylglucosaminyltransferase (GPI-GnT) complex that catalyzes the transfer of N-acetylglucosamine from UDP-N-acetylglucosamine to phosphatidylinositol and participates in the first step of GPI biosynthesis. May act by regulating the GPI-GNT complex.</text>
</comment>
<evidence type="ECO:0000313" key="12">
    <source>
        <dbReference type="Proteomes" id="UP000005408"/>
    </source>
</evidence>
<comment type="subunit">
    <text evidence="9">Component of the dolichol-phosphate mannose (DPM) synthase complex composed of DPM1, DPM2 and DPM3; in the complex interacts directly with DPM3. Component of the glycosylphosphatidylinositol-N-acetylglucosaminyltransferase (GPI-GnT) complex composed at least by PIGA, PIGC, PIGH, PIGP, PIGQ, PIGY and DPM2. Interacts with PIGA, PIGC and PIGQ.</text>
</comment>
<keyword evidence="7 10" id="KW-0472">Membrane</keyword>
<evidence type="ECO:0000256" key="5">
    <source>
        <dbReference type="ARBA" id="ARBA00022824"/>
    </source>
</evidence>
<evidence type="ECO:0000256" key="2">
    <source>
        <dbReference type="ARBA" id="ARBA00005478"/>
    </source>
</evidence>
<evidence type="ECO:0000256" key="9">
    <source>
        <dbReference type="ARBA" id="ARBA00046896"/>
    </source>
</evidence>
<protein>
    <recommendedName>
        <fullName evidence="3 10">Dolichol phosphate-mannose biosynthesis regulatory protein</fullName>
    </recommendedName>
</protein>
<dbReference type="EnsemblMetazoa" id="G27662.2">
    <property type="protein sequence ID" value="G27662.2:cds"/>
    <property type="gene ID" value="G27662"/>
</dbReference>
<dbReference type="PANTHER" id="PTHR15039">
    <property type="entry name" value="DOLICHOL PHOSPHATE-MANNOSE BIOSYNTHESIS REGULATORY PROTEIN"/>
    <property type="match status" value="1"/>
</dbReference>
<organism evidence="11 12">
    <name type="scientific">Magallana gigas</name>
    <name type="common">Pacific oyster</name>
    <name type="synonym">Crassostrea gigas</name>
    <dbReference type="NCBI Taxonomy" id="29159"/>
    <lineage>
        <taxon>Eukaryota</taxon>
        <taxon>Metazoa</taxon>
        <taxon>Spiralia</taxon>
        <taxon>Lophotrochozoa</taxon>
        <taxon>Mollusca</taxon>
        <taxon>Bivalvia</taxon>
        <taxon>Autobranchia</taxon>
        <taxon>Pteriomorphia</taxon>
        <taxon>Ostreida</taxon>
        <taxon>Ostreoidea</taxon>
        <taxon>Ostreidae</taxon>
        <taxon>Magallana</taxon>
    </lineage>
</organism>
<accession>A0A8W8LCN2</accession>
<dbReference type="GO" id="GO:0033185">
    <property type="term" value="C:dolichol-phosphate-mannose synthase complex"/>
    <property type="evidence" value="ECO:0007669"/>
    <property type="project" value="TreeGrafter"/>
</dbReference>
<name>A0A8W8LCN2_MAGGI</name>
<evidence type="ECO:0000256" key="1">
    <source>
        <dbReference type="ARBA" id="ARBA00004477"/>
    </source>
</evidence>
<evidence type="ECO:0000256" key="6">
    <source>
        <dbReference type="ARBA" id="ARBA00022989"/>
    </source>
</evidence>
<evidence type="ECO:0000313" key="11">
    <source>
        <dbReference type="EnsemblMetazoa" id="G27662.2:cds"/>
    </source>
</evidence>
<reference evidence="11" key="1">
    <citation type="submission" date="2022-08" db="UniProtKB">
        <authorList>
            <consortium name="EnsemblMetazoa"/>
        </authorList>
    </citation>
    <scope>IDENTIFICATION</scope>
    <source>
        <strain evidence="11">05x7-T-G4-1.051#20</strain>
    </source>
</reference>
<dbReference type="Proteomes" id="UP000005408">
    <property type="component" value="Unassembled WGS sequence"/>
</dbReference>
<keyword evidence="5 10" id="KW-0256">Endoplasmic reticulum</keyword>
<proteinExistence type="inferred from homology"/>
<evidence type="ECO:0000256" key="4">
    <source>
        <dbReference type="ARBA" id="ARBA00022692"/>
    </source>
</evidence>
<evidence type="ECO:0000256" key="3">
    <source>
        <dbReference type="ARBA" id="ARBA00018157"/>
    </source>
</evidence>
<dbReference type="GO" id="GO:0030234">
    <property type="term" value="F:enzyme regulator activity"/>
    <property type="evidence" value="ECO:0007669"/>
    <property type="project" value="UniProtKB-UniRule"/>
</dbReference>
<dbReference type="GO" id="GO:0006506">
    <property type="term" value="P:GPI anchor biosynthetic process"/>
    <property type="evidence" value="ECO:0007669"/>
    <property type="project" value="TreeGrafter"/>
</dbReference>
<dbReference type="Pfam" id="PF07297">
    <property type="entry name" value="DPM2"/>
    <property type="match status" value="1"/>
</dbReference>
<keyword evidence="12" id="KW-1185">Reference proteome</keyword>
<comment type="pathway">
    <text evidence="10">Protein modification; protein glycosylation.</text>
</comment>
<keyword evidence="6 10" id="KW-1133">Transmembrane helix</keyword>
<evidence type="ECO:0000256" key="10">
    <source>
        <dbReference type="RuleBase" id="RU365084"/>
    </source>
</evidence>
<sequence>MDRLIGLSFLAGGGMLGIYYCTWILVLPFVDKENILQMFFPPKVFAVAFPLAIGVIGLLVIGLFTSVTMSQRKGVNVSKKS</sequence>
<dbReference type="InterPro" id="IPR009914">
    <property type="entry name" value="DPM2"/>
</dbReference>
<dbReference type="GO" id="GO:0005789">
    <property type="term" value="C:endoplasmic reticulum membrane"/>
    <property type="evidence" value="ECO:0007669"/>
    <property type="project" value="UniProtKB-SubCell"/>
</dbReference>
<dbReference type="PANTHER" id="PTHR15039:SF11">
    <property type="entry name" value="DOLICHOL PHOSPHATE-MANNOSE BIOSYNTHESIS REGULATORY PROTEIN"/>
    <property type="match status" value="1"/>
</dbReference>
<keyword evidence="4 10" id="KW-0812">Transmembrane</keyword>
<comment type="function">
    <text evidence="10">Regulatory subunit of the dolichol-phosphate mannose (DPM) synthase complex; essential for the ER localization.</text>
</comment>
<dbReference type="AlphaFoldDB" id="A0A8W8LCN2"/>
<dbReference type="GO" id="GO:0180047">
    <property type="term" value="P:dolichol phosphate mannose biosynthetic process"/>
    <property type="evidence" value="ECO:0007669"/>
    <property type="project" value="InterPro"/>
</dbReference>
<feature type="transmembrane region" description="Helical" evidence="10">
    <location>
        <begin position="44"/>
        <end position="64"/>
    </location>
</feature>
<evidence type="ECO:0000256" key="7">
    <source>
        <dbReference type="ARBA" id="ARBA00023136"/>
    </source>
</evidence>
<evidence type="ECO:0000256" key="8">
    <source>
        <dbReference type="ARBA" id="ARBA00045174"/>
    </source>
</evidence>
<comment type="subcellular location">
    <subcellularLocation>
        <location evidence="1 10">Endoplasmic reticulum membrane</location>
        <topology evidence="1 10">Multi-pass membrane protein</topology>
    </subcellularLocation>
</comment>
<comment type="similarity">
    <text evidence="2 10">Belongs to the DPM2 family.</text>
</comment>